<evidence type="ECO:0000259" key="5">
    <source>
        <dbReference type="Pfam" id="PF04153"/>
    </source>
</evidence>
<reference evidence="6" key="1">
    <citation type="submission" date="2006-10" db="EMBL/GenBank/DDBJ databases">
        <authorList>
            <person name="Amadeo P."/>
            <person name="Zhao Q."/>
            <person name="Wortman J."/>
            <person name="Fraser-Liggett C."/>
            <person name="Carlton J."/>
        </authorList>
    </citation>
    <scope>NUCLEOTIDE SEQUENCE</scope>
    <source>
        <strain evidence="6">G3</strain>
    </source>
</reference>
<dbReference type="GO" id="GO:0006355">
    <property type="term" value="P:regulation of DNA-templated transcription"/>
    <property type="evidence" value="ECO:0007669"/>
    <property type="project" value="InterPro"/>
</dbReference>
<dbReference type="Pfam" id="PF04153">
    <property type="entry name" value="NOT2_3_5_C"/>
    <property type="match status" value="1"/>
</dbReference>
<dbReference type="GO" id="GO:0000289">
    <property type="term" value="P:nuclear-transcribed mRNA poly(A) tail shortening"/>
    <property type="evidence" value="ECO:0000318"/>
    <property type="project" value="GO_Central"/>
</dbReference>
<feature type="compositionally biased region" description="Polar residues" evidence="4">
    <location>
        <begin position="93"/>
        <end position="103"/>
    </location>
</feature>
<gene>
    <name evidence="6" type="ORF">TVAG_043960</name>
</gene>
<accession>A2E0F6</accession>
<evidence type="ECO:0000313" key="6">
    <source>
        <dbReference type="EMBL" id="EAY13836.1"/>
    </source>
</evidence>
<feature type="compositionally biased region" description="Pro residues" evidence="4">
    <location>
        <begin position="20"/>
        <end position="37"/>
    </location>
</feature>
<dbReference type="PANTHER" id="PTHR23326">
    <property type="entry name" value="CCR4 NOT-RELATED"/>
    <property type="match status" value="1"/>
</dbReference>
<dbReference type="GO" id="GO:0000932">
    <property type="term" value="C:P-body"/>
    <property type="evidence" value="ECO:0000318"/>
    <property type="project" value="GO_Central"/>
</dbReference>
<evidence type="ECO:0000256" key="3">
    <source>
        <dbReference type="ARBA" id="ARBA00023163"/>
    </source>
</evidence>
<keyword evidence="3" id="KW-0804">Transcription</keyword>
<dbReference type="OrthoDB" id="293823at2759"/>
<protein>
    <submittedName>
        <fullName evidence="6">NOT2 / NOT3 / NOT5 family protein</fullName>
    </submittedName>
</protein>
<keyword evidence="2" id="KW-0805">Transcription regulation</keyword>
<dbReference type="RefSeq" id="XP_001326059.1">
    <property type="nucleotide sequence ID" value="XM_001326024.1"/>
</dbReference>
<dbReference type="VEuPathDB" id="TrichDB:TVAG_043960"/>
<dbReference type="VEuPathDB" id="TrichDB:TVAGG3_0541050"/>
<feature type="region of interest" description="Disordered" evidence="4">
    <location>
        <begin position="83"/>
        <end position="104"/>
    </location>
</feature>
<sequence>MKTNSKLDEDFPALSSLPKSTPPQSPQNPPQSPPQQKNPPEVKQYTLDEQLFHDVSPEQIALTDMTTQDFGFALSSSLDFIPDTPYEKDPSNDDGNSDTSYPKTPNMKLLQPEFFKKYDVDTLFFIFFYFPGTSQQYFAGKELHRRGWVFHKNYGSWFLMVGEPTESNAEYTVGKFDYLDHTSESWNIRSKSNFKIDNSIIEQDY</sequence>
<dbReference type="InterPro" id="IPR007282">
    <property type="entry name" value="NOT2/3/5_C"/>
</dbReference>
<dbReference type="InterPro" id="IPR040168">
    <property type="entry name" value="Not2/3/5"/>
</dbReference>
<feature type="domain" description="NOT2/NOT3/NOT5 C-terminal" evidence="5">
    <location>
        <begin position="91"/>
        <end position="199"/>
    </location>
</feature>
<evidence type="ECO:0000256" key="1">
    <source>
        <dbReference type="ARBA" id="ARBA00007682"/>
    </source>
</evidence>
<proteinExistence type="inferred from homology"/>
<dbReference type="SMR" id="A2E0F6"/>
<keyword evidence="7" id="KW-1185">Reference proteome</keyword>
<organism evidence="6 7">
    <name type="scientific">Trichomonas vaginalis (strain ATCC PRA-98 / G3)</name>
    <dbReference type="NCBI Taxonomy" id="412133"/>
    <lineage>
        <taxon>Eukaryota</taxon>
        <taxon>Metamonada</taxon>
        <taxon>Parabasalia</taxon>
        <taxon>Trichomonadida</taxon>
        <taxon>Trichomonadidae</taxon>
        <taxon>Trichomonas</taxon>
    </lineage>
</organism>
<dbReference type="eggNOG" id="KOG2150">
    <property type="taxonomic scope" value="Eukaryota"/>
</dbReference>
<dbReference type="KEGG" id="tva:4771821"/>
<dbReference type="GO" id="GO:0030015">
    <property type="term" value="C:CCR4-NOT core complex"/>
    <property type="evidence" value="ECO:0000318"/>
    <property type="project" value="GO_Central"/>
</dbReference>
<name>A2E0F6_TRIV3</name>
<dbReference type="EMBL" id="DS113279">
    <property type="protein sequence ID" value="EAY13836.1"/>
    <property type="molecule type" value="Genomic_DNA"/>
</dbReference>
<feature type="region of interest" description="Disordered" evidence="4">
    <location>
        <begin position="1"/>
        <end position="43"/>
    </location>
</feature>
<evidence type="ECO:0000313" key="7">
    <source>
        <dbReference type="Proteomes" id="UP000001542"/>
    </source>
</evidence>
<reference evidence="6" key="2">
    <citation type="journal article" date="2007" name="Science">
        <title>Draft genome sequence of the sexually transmitted pathogen Trichomonas vaginalis.</title>
        <authorList>
            <person name="Carlton J.M."/>
            <person name="Hirt R.P."/>
            <person name="Silva J.C."/>
            <person name="Delcher A.L."/>
            <person name="Schatz M."/>
            <person name="Zhao Q."/>
            <person name="Wortman J.R."/>
            <person name="Bidwell S.L."/>
            <person name="Alsmark U.C.M."/>
            <person name="Besteiro S."/>
            <person name="Sicheritz-Ponten T."/>
            <person name="Noel C.J."/>
            <person name="Dacks J.B."/>
            <person name="Foster P.G."/>
            <person name="Simillion C."/>
            <person name="Van de Peer Y."/>
            <person name="Miranda-Saavedra D."/>
            <person name="Barton G.J."/>
            <person name="Westrop G.D."/>
            <person name="Mueller S."/>
            <person name="Dessi D."/>
            <person name="Fiori P.L."/>
            <person name="Ren Q."/>
            <person name="Paulsen I."/>
            <person name="Zhang H."/>
            <person name="Bastida-Corcuera F.D."/>
            <person name="Simoes-Barbosa A."/>
            <person name="Brown M.T."/>
            <person name="Hayes R.D."/>
            <person name="Mukherjee M."/>
            <person name="Okumura C.Y."/>
            <person name="Schneider R."/>
            <person name="Smith A.J."/>
            <person name="Vanacova S."/>
            <person name="Villalvazo M."/>
            <person name="Haas B.J."/>
            <person name="Pertea M."/>
            <person name="Feldblyum T.V."/>
            <person name="Utterback T.R."/>
            <person name="Shu C.L."/>
            <person name="Osoegawa K."/>
            <person name="de Jong P.J."/>
            <person name="Hrdy I."/>
            <person name="Horvathova L."/>
            <person name="Zubacova Z."/>
            <person name="Dolezal P."/>
            <person name="Malik S.B."/>
            <person name="Logsdon J.M. Jr."/>
            <person name="Henze K."/>
            <person name="Gupta A."/>
            <person name="Wang C.C."/>
            <person name="Dunne R.L."/>
            <person name="Upcroft J.A."/>
            <person name="Upcroft P."/>
            <person name="White O."/>
            <person name="Salzberg S.L."/>
            <person name="Tang P."/>
            <person name="Chiu C.-H."/>
            <person name="Lee Y.-S."/>
            <person name="Embley T.M."/>
            <person name="Coombs G.H."/>
            <person name="Mottram J.C."/>
            <person name="Tachezy J."/>
            <person name="Fraser-Liggett C.M."/>
            <person name="Johnson P.J."/>
        </authorList>
    </citation>
    <scope>NUCLEOTIDE SEQUENCE [LARGE SCALE GENOMIC DNA]</scope>
    <source>
        <strain evidence="6">G3</strain>
    </source>
</reference>
<dbReference type="InParanoid" id="A2E0F6"/>
<dbReference type="Proteomes" id="UP000001542">
    <property type="component" value="Unassembled WGS sequence"/>
</dbReference>
<dbReference type="STRING" id="5722.A2E0F6"/>
<evidence type="ECO:0000256" key="4">
    <source>
        <dbReference type="SAM" id="MobiDB-lite"/>
    </source>
</evidence>
<evidence type="ECO:0000256" key="2">
    <source>
        <dbReference type="ARBA" id="ARBA00023015"/>
    </source>
</evidence>
<comment type="similarity">
    <text evidence="1">Belongs to the CNOT2/3/5 family.</text>
</comment>
<dbReference type="AlphaFoldDB" id="A2E0F6"/>
<dbReference type="InterPro" id="IPR038635">
    <property type="entry name" value="CCR4-NOT_su2/3/5_C_sf"/>
</dbReference>
<dbReference type="Gene3D" id="2.30.30.1020">
    <property type="entry name" value="CCR4-NOT complex subunit 2/3/5, C-terminal domain"/>
    <property type="match status" value="1"/>
</dbReference>